<keyword evidence="1" id="KW-1133">Transmembrane helix</keyword>
<reference evidence="2 3" key="1">
    <citation type="submission" date="2016-04" db="EMBL/GenBank/DDBJ databases">
        <title>Draft genome sequence of Janthinobacterium psychrotolerans sp. nov., isolated from freshwater sediments in Denmark.</title>
        <authorList>
            <person name="Gong X."/>
            <person name="Skrivergaard S."/>
            <person name="Korsgaard B.S."/>
            <person name="Schreiber L."/>
            <person name="Marshall I.P."/>
            <person name="Finster K."/>
            <person name="Schramm A."/>
        </authorList>
    </citation>
    <scope>NUCLEOTIDE SEQUENCE [LARGE SCALE GENOMIC DNA]</scope>
    <source>
        <strain evidence="2 3">S3-2</strain>
    </source>
</reference>
<protein>
    <submittedName>
        <fullName evidence="2">MFS transporter, DHA1 family, bicyclomycin/chloramphenicol resistance protein</fullName>
    </submittedName>
</protein>
<evidence type="ECO:0000256" key="1">
    <source>
        <dbReference type="SAM" id="Phobius"/>
    </source>
</evidence>
<proteinExistence type="predicted"/>
<dbReference type="Gene3D" id="1.20.1720.10">
    <property type="entry name" value="Multidrug resistance protein D"/>
    <property type="match status" value="1"/>
</dbReference>
<evidence type="ECO:0000313" key="2">
    <source>
        <dbReference type="EMBL" id="OBV41232.1"/>
    </source>
</evidence>
<gene>
    <name evidence="2" type="ORF">ASR47_102642</name>
</gene>
<comment type="caution">
    <text evidence="2">The sequence shown here is derived from an EMBL/GenBank/DDBJ whole genome shotgun (WGS) entry which is preliminary data.</text>
</comment>
<keyword evidence="1" id="KW-0812">Transmembrane</keyword>
<dbReference type="Proteomes" id="UP000092713">
    <property type="component" value="Unassembled WGS sequence"/>
</dbReference>
<sequence>MLLVMVSVGMAIPACQLAVLQPYGAQAGSATGLFFFVQILITAVCGALLAAISDGSARPMVWVTAGASAAFAVVVSATRRHAACAAPTSRS</sequence>
<accession>A0A1A7C693</accession>
<dbReference type="AlphaFoldDB" id="A0A1A7C693"/>
<evidence type="ECO:0000313" key="3">
    <source>
        <dbReference type="Proteomes" id="UP000092713"/>
    </source>
</evidence>
<dbReference type="EMBL" id="LOCQ01000037">
    <property type="protein sequence ID" value="OBV41232.1"/>
    <property type="molecule type" value="Genomic_DNA"/>
</dbReference>
<feature type="transmembrane region" description="Helical" evidence="1">
    <location>
        <begin position="33"/>
        <end position="52"/>
    </location>
</feature>
<keyword evidence="3" id="KW-1185">Reference proteome</keyword>
<organism evidence="2 3">
    <name type="scientific">Janthinobacterium psychrotolerans</name>
    <dbReference type="NCBI Taxonomy" id="1747903"/>
    <lineage>
        <taxon>Bacteria</taxon>
        <taxon>Pseudomonadati</taxon>
        <taxon>Pseudomonadota</taxon>
        <taxon>Betaproteobacteria</taxon>
        <taxon>Burkholderiales</taxon>
        <taxon>Oxalobacteraceae</taxon>
        <taxon>Janthinobacterium</taxon>
    </lineage>
</organism>
<keyword evidence="1" id="KW-0472">Membrane</keyword>
<name>A0A1A7C693_9BURK</name>
<dbReference type="STRING" id="1747903.ASR47_102642"/>